<dbReference type="AlphaFoldDB" id="A0A402ABR0"/>
<dbReference type="InterPro" id="IPR000835">
    <property type="entry name" value="HTH_MarR-typ"/>
</dbReference>
<evidence type="ECO:0000256" key="2">
    <source>
        <dbReference type="ARBA" id="ARBA00023125"/>
    </source>
</evidence>
<dbReference type="PROSITE" id="PS50995">
    <property type="entry name" value="HTH_MARR_2"/>
    <property type="match status" value="1"/>
</dbReference>
<name>A0A402ABR0_9CHLR</name>
<dbReference type="PANTHER" id="PTHR42756">
    <property type="entry name" value="TRANSCRIPTIONAL REGULATOR, MARR"/>
    <property type="match status" value="1"/>
</dbReference>
<dbReference type="SUPFAM" id="SSF46785">
    <property type="entry name" value="Winged helix' DNA-binding domain"/>
    <property type="match status" value="1"/>
</dbReference>
<dbReference type="OrthoDB" id="327696at2"/>
<evidence type="ECO:0000313" key="6">
    <source>
        <dbReference type="Proteomes" id="UP000287188"/>
    </source>
</evidence>
<evidence type="ECO:0000259" key="4">
    <source>
        <dbReference type="PROSITE" id="PS50995"/>
    </source>
</evidence>
<evidence type="ECO:0000313" key="5">
    <source>
        <dbReference type="EMBL" id="GCE16523.1"/>
    </source>
</evidence>
<protein>
    <recommendedName>
        <fullName evidence="4">HTH marR-type domain-containing protein</fullName>
    </recommendedName>
</protein>
<gene>
    <name evidence="5" type="ORF">KDK_03230</name>
</gene>
<accession>A0A402ABR0</accession>
<keyword evidence="3" id="KW-0804">Transcription</keyword>
<dbReference type="InterPro" id="IPR036390">
    <property type="entry name" value="WH_DNA-bd_sf"/>
</dbReference>
<keyword evidence="1" id="KW-0805">Transcription regulation</keyword>
<keyword evidence="6" id="KW-1185">Reference proteome</keyword>
<reference evidence="6" key="1">
    <citation type="submission" date="2018-12" db="EMBL/GenBank/DDBJ databases">
        <title>Tengunoibacter tsumagoiensis gen. nov., sp. nov., Dictyobacter kobayashii sp. nov., D. alpinus sp. nov., and D. joshuensis sp. nov. and description of Dictyobacteraceae fam. nov. within the order Ktedonobacterales isolated from Tengu-no-mugimeshi.</title>
        <authorList>
            <person name="Wang C.M."/>
            <person name="Zheng Y."/>
            <person name="Sakai Y."/>
            <person name="Toyoda A."/>
            <person name="Minakuchi Y."/>
            <person name="Abe K."/>
            <person name="Yokota A."/>
            <person name="Yabe S."/>
        </authorList>
    </citation>
    <scope>NUCLEOTIDE SEQUENCE [LARGE SCALE GENOMIC DNA]</scope>
    <source>
        <strain evidence="6">Uno11</strain>
    </source>
</reference>
<dbReference type="InterPro" id="IPR036388">
    <property type="entry name" value="WH-like_DNA-bd_sf"/>
</dbReference>
<organism evidence="5 6">
    <name type="scientific">Dictyobacter kobayashii</name>
    <dbReference type="NCBI Taxonomy" id="2014872"/>
    <lineage>
        <taxon>Bacteria</taxon>
        <taxon>Bacillati</taxon>
        <taxon>Chloroflexota</taxon>
        <taxon>Ktedonobacteria</taxon>
        <taxon>Ktedonobacterales</taxon>
        <taxon>Dictyobacteraceae</taxon>
        <taxon>Dictyobacter</taxon>
    </lineage>
</organism>
<sequence length="155" mass="17788">MDSQRLAHAILDILPAVLRDLYTDVLRNASSLDSPESRDLSEFRVTTNQLSFLRILVQHDRCTMQGLADLLRVTAPTMTAMVKRLLALGYVARDRDAEDWRTVWITPTERGRQAVELYDRERLYALEQRLNQLSPEERASLVAALPALEQLMHTK</sequence>
<comment type="caution">
    <text evidence="5">The sequence shown here is derived from an EMBL/GenBank/DDBJ whole genome shotgun (WGS) entry which is preliminary data.</text>
</comment>
<dbReference type="EMBL" id="BIFS01000001">
    <property type="protein sequence ID" value="GCE16523.1"/>
    <property type="molecule type" value="Genomic_DNA"/>
</dbReference>
<evidence type="ECO:0000256" key="1">
    <source>
        <dbReference type="ARBA" id="ARBA00023015"/>
    </source>
</evidence>
<dbReference type="SMART" id="SM00347">
    <property type="entry name" value="HTH_MARR"/>
    <property type="match status" value="1"/>
</dbReference>
<dbReference type="PANTHER" id="PTHR42756:SF1">
    <property type="entry name" value="TRANSCRIPTIONAL REPRESSOR OF EMRAB OPERON"/>
    <property type="match status" value="1"/>
</dbReference>
<proteinExistence type="predicted"/>
<dbReference type="GO" id="GO:0003700">
    <property type="term" value="F:DNA-binding transcription factor activity"/>
    <property type="evidence" value="ECO:0007669"/>
    <property type="project" value="InterPro"/>
</dbReference>
<evidence type="ECO:0000256" key="3">
    <source>
        <dbReference type="ARBA" id="ARBA00023163"/>
    </source>
</evidence>
<dbReference type="Pfam" id="PF01047">
    <property type="entry name" value="MarR"/>
    <property type="match status" value="1"/>
</dbReference>
<dbReference type="RefSeq" id="WP_126548406.1">
    <property type="nucleotide sequence ID" value="NZ_BIFS01000001.1"/>
</dbReference>
<keyword evidence="2" id="KW-0238">DNA-binding</keyword>
<dbReference type="Gene3D" id="1.10.10.10">
    <property type="entry name" value="Winged helix-like DNA-binding domain superfamily/Winged helix DNA-binding domain"/>
    <property type="match status" value="1"/>
</dbReference>
<dbReference type="Proteomes" id="UP000287188">
    <property type="component" value="Unassembled WGS sequence"/>
</dbReference>
<dbReference type="GO" id="GO:0003677">
    <property type="term" value="F:DNA binding"/>
    <property type="evidence" value="ECO:0007669"/>
    <property type="project" value="UniProtKB-KW"/>
</dbReference>
<feature type="domain" description="HTH marR-type" evidence="4">
    <location>
        <begin position="18"/>
        <end position="150"/>
    </location>
</feature>